<gene>
    <name evidence="2" type="ORF">C3744_28370</name>
</gene>
<evidence type="ECO:0000313" key="2">
    <source>
        <dbReference type="EMBL" id="RDZ06697.1"/>
    </source>
</evidence>
<accession>A0A3D8WUA1</accession>
<keyword evidence="1" id="KW-0472">Membrane</keyword>
<protein>
    <submittedName>
        <fullName evidence="2">Uncharacterized protein</fullName>
    </submittedName>
</protein>
<feature type="transmembrane region" description="Helical" evidence="1">
    <location>
        <begin position="26"/>
        <end position="45"/>
    </location>
</feature>
<sequence>MVDVSRVLILGTIFGVHYFLSSRASVYWGAIFPGAYVVYCGWIFTTHQVEHPIQAILWMLLGLLFIVVEWGVGRDAYKKKQQNELNKMKTQDI</sequence>
<dbReference type="AlphaFoldDB" id="A0A3D8WUA1"/>
<keyword evidence="1" id="KW-0812">Transmembrane</keyword>
<name>A0A3D8WUA1_PRIMG</name>
<feature type="transmembrane region" description="Helical" evidence="1">
    <location>
        <begin position="51"/>
        <end position="72"/>
    </location>
</feature>
<evidence type="ECO:0000256" key="1">
    <source>
        <dbReference type="SAM" id="Phobius"/>
    </source>
</evidence>
<proteinExistence type="predicted"/>
<organism evidence="2 3">
    <name type="scientific">Priestia megaterium</name>
    <name type="common">Bacillus megaterium</name>
    <dbReference type="NCBI Taxonomy" id="1404"/>
    <lineage>
        <taxon>Bacteria</taxon>
        <taxon>Bacillati</taxon>
        <taxon>Bacillota</taxon>
        <taxon>Bacilli</taxon>
        <taxon>Bacillales</taxon>
        <taxon>Bacillaceae</taxon>
        <taxon>Priestia</taxon>
    </lineage>
</organism>
<comment type="caution">
    <text evidence="2">The sequence shown here is derived from an EMBL/GenBank/DDBJ whole genome shotgun (WGS) entry which is preliminary data.</text>
</comment>
<dbReference type="Proteomes" id="UP000256519">
    <property type="component" value="Unassembled WGS sequence"/>
</dbReference>
<dbReference type="RefSeq" id="WP_116078651.1">
    <property type="nucleotide sequence ID" value="NZ_CP187638.1"/>
</dbReference>
<reference evidence="2 3" key="1">
    <citation type="journal article" date="2018" name="Appl. Environ. Microbiol.">
        <title>Antimicrobial susceptibility testing and tentative epidemiological cut-off values of five Bacillus species relevant for use as animal feed additives or for plant protection.</title>
        <authorList>
            <person name="Agerso Y."/>
            <person name="Stuer-Lauridsen B."/>
            <person name="Bjerre K."/>
            <person name="Jensen M.G."/>
            <person name="Johansen E."/>
            <person name="Bennedsen M."/>
            <person name="Brockmann E."/>
            <person name="Nielsen B."/>
        </authorList>
    </citation>
    <scope>NUCLEOTIDE SEQUENCE [LARGE SCALE GENOMIC DNA]</scope>
    <source>
        <strain evidence="2 3">CHCC20162</strain>
    </source>
</reference>
<evidence type="ECO:0000313" key="3">
    <source>
        <dbReference type="Proteomes" id="UP000256519"/>
    </source>
</evidence>
<keyword evidence="1" id="KW-1133">Transmembrane helix</keyword>
<dbReference type="EMBL" id="PQWM01000059">
    <property type="protein sequence ID" value="RDZ06697.1"/>
    <property type="molecule type" value="Genomic_DNA"/>
</dbReference>